<dbReference type="SMART" id="SM00132">
    <property type="entry name" value="LIM"/>
    <property type="match status" value="3"/>
</dbReference>
<evidence type="ECO:0000256" key="12">
    <source>
        <dbReference type="SAM" id="MobiDB-lite"/>
    </source>
</evidence>
<dbReference type="SUPFAM" id="SSF57716">
    <property type="entry name" value="Glucocorticoid receptor-like (DNA-binding domain)"/>
    <property type="match status" value="1"/>
</dbReference>
<evidence type="ECO:0000313" key="19">
    <source>
        <dbReference type="EMBL" id="CAF3580290.1"/>
    </source>
</evidence>
<comment type="caution">
    <text evidence="18">The sequence shown here is derived from an EMBL/GenBank/DDBJ whole genome shotgun (WGS) entry which is preliminary data.</text>
</comment>
<keyword evidence="4" id="KW-0677">Repeat</keyword>
<evidence type="ECO:0000256" key="6">
    <source>
        <dbReference type="ARBA" id="ARBA00022989"/>
    </source>
</evidence>
<dbReference type="InterPro" id="IPR007110">
    <property type="entry name" value="Ig-like_dom"/>
</dbReference>
<evidence type="ECO:0000313" key="18">
    <source>
        <dbReference type="EMBL" id="CAF0797217.1"/>
    </source>
</evidence>
<dbReference type="PANTHER" id="PTHR44170">
    <property type="entry name" value="PROTEIN SIDEKICK"/>
    <property type="match status" value="1"/>
</dbReference>
<evidence type="ECO:0000259" key="16">
    <source>
        <dbReference type="PROSITE" id="PS50853"/>
    </source>
</evidence>
<keyword evidence="2 13" id="KW-0812">Transmembrane</keyword>
<dbReference type="InterPro" id="IPR026966">
    <property type="entry name" value="Neurofascin/L1/NrCAM_C"/>
</dbReference>
<dbReference type="InterPro" id="IPR003599">
    <property type="entry name" value="Ig_sub"/>
</dbReference>
<organism evidence="18 20">
    <name type="scientific">Didymodactylos carnosus</name>
    <dbReference type="NCBI Taxonomy" id="1234261"/>
    <lineage>
        <taxon>Eukaryota</taxon>
        <taxon>Metazoa</taxon>
        <taxon>Spiralia</taxon>
        <taxon>Gnathifera</taxon>
        <taxon>Rotifera</taxon>
        <taxon>Eurotatoria</taxon>
        <taxon>Bdelloidea</taxon>
        <taxon>Philodinida</taxon>
        <taxon>Philodinidae</taxon>
        <taxon>Didymodactylos</taxon>
    </lineage>
</organism>
<dbReference type="Pfam" id="PF00041">
    <property type="entry name" value="fn3"/>
    <property type="match status" value="1"/>
</dbReference>
<feature type="domain" description="LIM zinc-binding" evidence="14">
    <location>
        <begin position="871"/>
        <end position="930"/>
    </location>
</feature>
<dbReference type="InterPro" id="IPR001781">
    <property type="entry name" value="Znf_LIM"/>
</dbReference>
<dbReference type="SUPFAM" id="SSF48726">
    <property type="entry name" value="Immunoglobulin"/>
    <property type="match status" value="2"/>
</dbReference>
<reference evidence="18" key="1">
    <citation type="submission" date="2021-02" db="EMBL/GenBank/DDBJ databases">
        <authorList>
            <person name="Nowell W R."/>
        </authorList>
    </citation>
    <scope>NUCLEOTIDE SEQUENCE</scope>
</reference>
<feature type="transmembrane region" description="Helical" evidence="13">
    <location>
        <begin position="1106"/>
        <end position="1123"/>
    </location>
</feature>
<dbReference type="PANTHER" id="PTHR44170:SF11">
    <property type="entry name" value="ROUNDABOUT HOMOLOG 4"/>
    <property type="match status" value="1"/>
</dbReference>
<dbReference type="InterPro" id="IPR003961">
    <property type="entry name" value="FN3_dom"/>
</dbReference>
<keyword evidence="3 10" id="KW-0479">Metal-binding</keyword>
<dbReference type="CDD" id="cd08368">
    <property type="entry name" value="LIM"/>
    <property type="match status" value="3"/>
</dbReference>
<keyword evidence="6 13" id="KW-1133">Transmembrane helix</keyword>
<keyword evidence="9" id="KW-1015">Disulfide bond</keyword>
<dbReference type="Proteomes" id="UP000677228">
    <property type="component" value="Unassembled WGS sequence"/>
</dbReference>
<dbReference type="SUPFAM" id="SSF49265">
    <property type="entry name" value="Fibronectin type III"/>
    <property type="match status" value="3"/>
</dbReference>
<dbReference type="SMART" id="SM00409">
    <property type="entry name" value="IG"/>
    <property type="match status" value="1"/>
</dbReference>
<dbReference type="GO" id="GO:0016020">
    <property type="term" value="C:membrane"/>
    <property type="evidence" value="ECO:0007669"/>
    <property type="project" value="UniProtKB-SubCell"/>
</dbReference>
<dbReference type="Gene3D" id="2.60.40.10">
    <property type="entry name" value="Immunoglobulins"/>
    <property type="match status" value="6"/>
</dbReference>
<keyword evidence="11" id="KW-0863">Zinc-finger</keyword>
<feature type="compositionally biased region" description="Basic and acidic residues" evidence="12">
    <location>
        <begin position="731"/>
        <end position="750"/>
    </location>
</feature>
<dbReference type="Proteomes" id="UP000682733">
    <property type="component" value="Unassembled WGS sequence"/>
</dbReference>
<dbReference type="EMBL" id="CAJOBA010001167">
    <property type="protein sequence ID" value="CAF3580290.1"/>
    <property type="molecule type" value="Genomic_DNA"/>
</dbReference>
<dbReference type="Gene3D" id="2.10.110.10">
    <property type="entry name" value="Cysteine Rich Protein"/>
    <property type="match status" value="3"/>
</dbReference>
<dbReference type="PROSITE" id="PS00478">
    <property type="entry name" value="LIM_DOMAIN_1"/>
    <property type="match status" value="1"/>
</dbReference>
<dbReference type="EMBL" id="CAJNOK010001167">
    <property type="protein sequence ID" value="CAF0797217.1"/>
    <property type="molecule type" value="Genomic_DNA"/>
</dbReference>
<evidence type="ECO:0000256" key="10">
    <source>
        <dbReference type="PROSITE-ProRule" id="PRU00125"/>
    </source>
</evidence>
<feature type="domain" description="LIM zinc-binding" evidence="14">
    <location>
        <begin position="804"/>
        <end position="867"/>
    </location>
</feature>
<dbReference type="GO" id="GO:0008270">
    <property type="term" value="F:zinc ion binding"/>
    <property type="evidence" value="ECO:0007669"/>
    <property type="project" value="UniProtKB-KW"/>
</dbReference>
<gene>
    <name evidence="18" type="ORF">OVA965_LOCUS4450</name>
    <name evidence="19" type="ORF">TMI583_LOCUS4448</name>
</gene>
<feature type="domain" description="SWIM-type" evidence="17">
    <location>
        <begin position="1034"/>
        <end position="1064"/>
    </location>
</feature>
<evidence type="ECO:0000256" key="13">
    <source>
        <dbReference type="SAM" id="Phobius"/>
    </source>
</evidence>
<evidence type="ECO:0000259" key="17">
    <source>
        <dbReference type="PROSITE" id="PS50966"/>
    </source>
</evidence>
<evidence type="ECO:0000256" key="9">
    <source>
        <dbReference type="ARBA" id="ARBA00023157"/>
    </source>
</evidence>
<feature type="domain" description="Fibronectin type-III" evidence="16">
    <location>
        <begin position="553"/>
        <end position="649"/>
    </location>
</feature>
<evidence type="ECO:0000256" key="8">
    <source>
        <dbReference type="ARBA" id="ARBA00023136"/>
    </source>
</evidence>
<dbReference type="GO" id="GO:0098609">
    <property type="term" value="P:cell-cell adhesion"/>
    <property type="evidence" value="ECO:0007669"/>
    <property type="project" value="TreeGrafter"/>
</dbReference>
<dbReference type="InterPro" id="IPR007527">
    <property type="entry name" value="Znf_SWIM"/>
</dbReference>
<dbReference type="InterPro" id="IPR036179">
    <property type="entry name" value="Ig-like_dom_sf"/>
</dbReference>
<evidence type="ECO:0000256" key="4">
    <source>
        <dbReference type="ARBA" id="ARBA00022737"/>
    </source>
</evidence>
<dbReference type="CDD" id="cd00096">
    <property type="entry name" value="Ig"/>
    <property type="match status" value="1"/>
</dbReference>
<sequence>YAILEDGSLLIREASASDSDIYTCNATNKYGFDSSSGTLNVKRKTRIQTKPGDQEVRRGYYAIFRCTAIADDSLTYSIDWYKDGRLLAYTGRFIKDTADQNTLKIVDVQFDDGGSYICRASTELDSDDASDNNARILYYELQYNTTFTQNDWISVPIELRRESYNEIRSEDGSIKLEPKISIIRTTHLPSNQNDIRVSLSCWANYTFRVIAYNRVGASNPSPISETMCTTTTCRPQRNPVGVKSYTTQFSFLTIEWDSMPEIKWNSPKFWYEVGWKRLDQQPPGPFRTLRIDPPQNILVVPDVVPNVRYQYYVKAYNQQPGETNGGDANEPITYHTAFSGDSAPSYIPRNFRVINVFDATTVQFAWDPPILMDEPNIRGTLKGYQIEVFRADDPDNSLRITRDILPNATMTTIFNAPPNSDVLARIRIETERYLGPTSPTVQFPTPEGRPGPVTNLRAVPYSGNGIYLFWNAPDEPNGHIEGYQIDYKTIESIVAEPGNDFPSIDIRDEFRRNYLLGGLKPNIKYRIQVRARTSRGLSVSPAIIEITTNQSLVPSKPSFVISAVGNTFFNISFNPDTMAVPGSVFFARYKENDKDGQAIYKKTYDVTNERTIVISPLDPGRDYFVFLVASDGIKSEVESDRQYIRTRGMDPGTNITKSAWFIGTIISLVVLIIILAVVCGVMRKRGGKYSVQDKETLHGHDYGQDDGKFSEYYRAPSDASIKKSTTSLADGRQDDDRDSMAEFGDGQDRQSRFAEDGSFIGQYGNDDKRRTYLVKYDETNGEQPPYSTSVSNKKVDYKIELLYLRCKQCRQIIESDESYLYDGETTVHINCYKCTNCDNSLAGQFYYRFTDPRNTSVKGTYCEACYLRIVPKCFHCLQIIDDLSLTYGEKIYHINCFQCDLCRDPFKGTLLYPYENKVYCAQCFRTVQKDFRPAPTNILGQKCNVCRVKFEPGEQITKHEISEINETRFIHKSCFVCELCHRSLANLTYYTPNNHDEQLSADHITFQCEKCHNICRSHQWLTFNDFLMWQQSCWLVVLSQSCSCPIGMKVYSCKHSVGLAILFNLYQVSDKTRIQPLGKRKAKGHPKKVSTALNLEIDINKTVKNIVHLVNILTNMFVLYIILY</sequence>
<dbReference type="PROSITE" id="PS50853">
    <property type="entry name" value="FN3"/>
    <property type="match status" value="4"/>
</dbReference>
<dbReference type="InterPro" id="IPR036116">
    <property type="entry name" value="FN3_sf"/>
</dbReference>
<evidence type="ECO:0000256" key="3">
    <source>
        <dbReference type="ARBA" id="ARBA00022723"/>
    </source>
</evidence>
<feature type="domain" description="Fibronectin type-III" evidence="16">
    <location>
        <begin position="452"/>
        <end position="551"/>
    </location>
</feature>
<feature type="domain" description="Ig-like" evidence="15">
    <location>
        <begin position="45"/>
        <end position="137"/>
    </location>
</feature>
<dbReference type="AlphaFoldDB" id="A0A8S2D2J1"/>
<evidence type="ECO:0000256" key="5">
    <source>
        <dbReference type="ARBA" id="ARBA00022833"/>
    </source>
</evidence>
<evidence type="ECO:0000259" key="14">
    <source>
        <dbReference type="PROSITE" id="PS50023"/>
    </source>
</evidence>
<evidence type="ECO:0000256" key="2">
    <source>
        <dbReference type="ARBA" id="ARBA00022692"/>
    </source>
</evidence>
<dbReference type="InterPro" id="IPR013098">
    <property type="entry name" value="Ig_I-set"/>
</dbReference>
<feature type="transmembrane region" description="Helical" evidence="13">
    <location>
        <begin position="659"/>
        <end position="682"/>
    </location>
</feature>
<comment type="subcellular location">
    <subcellularLocation>
        <location evidence="1">Membrane</location>
        <topology evidence="1">Single-pass type I membrane protein</topology>
    </subcellularLocation>
</comment>
<dbReference type="PROSITE" id="PS50835">
    <property type="entry name" value="IG_LIKE"/>
    <property type="match status" value="1"/>
</dbReference>
<evidence type="ECO:0000256" key="7">
    <source>
        <dbReference type="ARBA" id="ARBA00023038"/>
    </source>
</evidence>
<protein>
    <submittedName>
        <fullName evidence="18">Uncharacterized protein</fullName>
    </submittedName>
</protein>
<evidence type="ECO:0000256" key="1">
    <source>
        <dbReference type="ARBA" id="ARBA00004479"/>
    </source>
</evidence>
<evidence type="ECO:0000259" key="15">
    <source>
        <dbReference type="PROSITE" id="PS50835"/>
    </source>
</evidence>
<keyword evidence="5 10" id="KW-0862">Zinc</keyword>
<dbReference type="Pfam" id="PF13882">
    <property type="entry name" value="Bravo_FIGEY"/>
    <property type="match status" value="1"/>
</dbReference>
<accession>A0A8S2D2J1</accession>
<feature type="non-terminal residue" evidence="18">
    <location>
        <position position="1"/>
    </location>
</feature>
<evidence type="ECO:0000256" key="11">
    <source>
        <dbReference type="PROSITE-ProRule" id="PRU00325"/>
    </source>
</evidence>
<feature type="region of interest" description="Disordered" evidence="12">
    <location>
        <begin position="721"/>
        <end position="750"/>
    </location>
</feature>
<dbReference type="PROSITE" id="PS50023">
    <property type="entry name" value="LIM_DOMAIN_2"/>
    <property type="match status" value="2"/>
</dbReference>
<keyword evidence="7 10" id="KW-0440">LIM domain</keyword>
<proteinExistence type="predicted"/>
<dbReference type="PROSITE" id="PS50966">
    <property type="entry name" value="ZF_SWIM"/>
    <property type="match status" value="1"/>
</dbReference>
<dbReference type="SMART" id="SM00060">
    <property type="entry name" value="FN3"/>
    <property type="match status" value="5"/>
</dbReference>
<keyword evidence="8 13" id="KW-0472">Membrane</keyword>
<dbReference type="Pfam" id="PF00412">
    <property type="entry name" value="LIM"/>
    <property type="match status" value="1"/>
</dbReference>
<dbReference type="CDD" id="cd00063">
    <property type="entry name" value="FN3"/>
    <property type="match status" value="3"/>
</dbReference>
<name>A0A8S2D2J1_9BILA</name>
<evidence type="ECO:0000313" key="20">
    <source>
        <dbReference type="Proteomes" id="UP000677228"/>
    </source>
</evidence>
<dbReference type="InterPro" id="IPR013783">
    <property type="entry name" value="Ig-like_fold"/>
</dbReference>
<feature type="domain" description="Fibronectin type-III" evidence="16">
    <location>
        <begin position="347"/>
        <end position="448"/>
    </location>
</feature>
<dbReference type="Pfam" id="PF07679">
    <property type="entry name" value="I-set"/>
    <property type="match status" value="1"/>
</dbReference>
<feature type="domain" description="Fibronectin type-III" evidence="16">
    <location>
        <begin position="235"/>
        <end position="339"/>
    </location>
</feature>